<keyword evidence="2" id="KW-1185">Reference proteome</keyword>
<dbReference type="Proteomes" id="UP000199165">
    <property type="component" value="Unassembled WGS sequence"/>
</dbReference>
<dbReference type="AlphaFoldDB" id="A0A1I7BXU1"/>
<proteinExistence type="predicted"/>
<dbReference type="Pfam" id="PF04237">
    <property type="entry name" value="YjbR"/>
    <property type="match status" value="1"/>
</dbReference>
<organism evidence="1 2">
    <name type="scientific">Actinopolyspora righensis</name>
    <dbReference type="NCBI Taxonomy" id="995060"/>
    <lineage>
        <taxon>Bacteria</taxon>
        <taxon>Bacillati</taxon>
        <taxon>Actinomycetota</taxon>
        <taxon>Actinomycetes</taxon>
        <taxon>Actinopolysporales</taxon>
        <taxon>Actinopolysporaceae</taxon>
        <taxon>Actinopolyspora</taxon>
        <taxon>Actinopolyspora alba group</taxon>
    </lineage>
</organism>
<evidence type="ECO:0000313" key="1">
    <source>
        <dbReference type="EMBL" id="SFT91982.1"/>
    </source>
</evidence>
<dbReference type="EMBL" id="FPAT01000013">
    <property type="protein sequence ID" value="SFT91982.1"/>
    <property type="molecule type" value="Genomic_DNA"/>
</dbReference>
<dbReference type="Gene3D" id="3.90.1150.30">
    <property type="match status" value="1"/>
</dbReference>
<sequence>MVTIDEIREIVRGLPGAYEQPSYGGQPSWRTKPRGFSWVRDEPEALVVWVGSVEEKEALLEAEPEKFFTNSHYNGRPMLLVRLDGVDRAEAAELVEESFRLRAPARLVAELDGK</sequence>
<gene>
    <name evidence="1" type="ORF">SAMN04487904_11369</name>
</gene>
<name>A0A1I7BXU1_9ACTN</name>
<protein>
    <recommendedName>
        <fullName evidence="3">YjbR protein</fullName>
    </recommendedName>
</protein>
<dbReference type="SUPFAM" id="SSF142906">
    <property type="entry name" value="YjbR-like"/>
    <property type="match status" value="1"/>
</dbReference>
<reference evidence="2" key="1">
    <citation type="submission" date="2016-10" db="EMBL/GenBank/DDBJ databases">
        <authorList>
            <person name="Varghese N."/>
            <person name="Submissions S."/>
        </authorList>
    </citation>
    <scope>NUCLEOTIDE SEQUENCE [LARGE SCALE GENOMIC DNA]</scope>
    <source>
        <strain evidence="2">DSM 45501</strain>
    </source>
</reference>
<dbReference type="RefSeq" id="WP_092980633.1">
    <property type="nucleotide sequence ID" value="NZ_FPAT01000013.1"/>
</dbReference>
<accession>A0A1I7BXU1</accession>
<dbReference type="InterPro" id="IPR038056">
    <property type="entry name" value="YjbR-like_sf"/>
</dbReference>
<dbReference type="STRING" id="995060.SAMN04487904_11369"/>
<evidence type="ECO:0008006" key="3">
    <source>
        <dbReference type="Google" id="ProtNLM"/>
    </source>
</evidence>
<dbReference type="InterPro" id="IPR058532">
    <property type="entry name" value="YjbR/MT2646/Rv2570-like"/>
</dbReference>
<evidence type="ECO:0000313" key="2">
    <source>
        <dbReference type="Proteomes" id="UP000199165"/>
    </source>
</evidence>